<evidence type="ECO:0000313" key="9">
    <source>
        <dbReference type="Proteomes" id="UP000186601"/>
    </source>
</evidence>
<dbReference type="InterPro" id="IPR017930">
    <property type="entry name" value="Myb_dom"/>
</dbReference>
<comment type="caution">
    <text evidence="8">The sequence shown here is derived from an EMBL/GenBank/DDBJ whole genome shotgun (WGS) entry which is preliminary data.</text>
</comment>
<feature type="domain" description="HTH myb-type" evidence="7">
    <location>
        <begin position="70"/>
        <end position="103"/>
    </location>
</feature>
<keyword evidence="4" id="KW-0539">Nucleus</keyword>
<evidence type="ECO:0000256" key="3">
    <source>
        <dbReference type="ARBA" id="ARBA00023163"/>
    </source>
</evidence>
<feature type="compositionally biased region" description="Low complexity" evidence="5">
    <location>
        <begin position="188"/>
        <end position="223"/>
    </location>
</feature>
<dbReference type="PROSITE" id="PS51294">
    <property type="entry name" value="HTH_MYB"/>
    <property type="match status" value="2"/>
</dbReference>
<dbReference type="OrthoDB" id="2143914at2759"/>
<feature type="region of interest" description="Disordered" evidence="5">
    <location>
        <begin position="126"/>
        <end position="234"/>
    </location>
</feature>
<feature type="region of interest" description="Disordered" evidence="5">
    <location>
        <begin position="258"/>
        <end position="277"/>
    </location>
</feature>
<gene>
    <name evidence="8" type="ORF">PHLCEN_2v10192</name>
</gene>
<protein>
    <submittedName>
        <fullName evidence="8">Uncharacterized protein</fullName>
    </submittedName>
</protein>
<organism evidence="8 9">
    <name type="scientific">Hermanssonia centrifuga</name>
    <dbReference type="NCBI Taxonomy" id="98765"/>
    <lineage>
        <taxon>Eukaryota</taxon>
        <taxon>Fungi</taxon>
        <taxon>Dikarya</taxon>
        <taxon>Basidiomycota</taxon>
        <taxon>Agaricomycotina</taxon>
        <taxon>Agaricomycetes</taxon>
        <taxon>Polyporales</taxon>
        <taxon>Meruliaceae</taxon>
        <taxon>Hermanssonia</taxon>
    </lineage>
</organism>
<feature type="domain" description="Myb-like" evidence="6">
    <location>
        <begin position="8"/>
        <end position="64"/>
    </location>
</feature>
<dbReference type="GO" id="GO:0019185">
    <property type="term" value="C:snRNA-activating protein complex"/>
    <property type="evidence" value="ECO:0007669"/>
    <property type="project" value="TreeGrafter"/>
</dbReference>
<dbReference type="GO" id="GO:0042796">
    <property type="term" value="P:snRNA transcription by RNA polymerase III"/>
    <property type="evidence" value="ECO:0007669"/>
    <property type="project" value="TreeGrafter"/>
</dbReference>
<dbReference type="AlphaFoldDB" id="A0A2R6NNK6"/>
<dbReference type="Proteomes" id="UP000186601">
    <property type="component" value="Unassembled WGS sequence"/>
</dbReference>
<dbReference type="EMBL" id="MLYV02001036">
    <property type="protein sequence ID" value="PSR74008.1"/>
    <property type="molecule type" value="Genomic_DNA"/>
</dbReference>
<evidence type="ECO:0000256" key="5">
    <source>
        <dbReference type="SAM" id="MobiDB-lite"/>
    </source>
</evidence>
<name>A0A2R6NNK6_9APHY</name>
<keyword evidence="2" id="KW-0238">DNA-binding</keyword>
<evidence type="ECO:0000259" key="7">
    <source>
        <dbReference type="PROSITE" id="PS51294"/>
    </source>
</evidence>
<dbReference type="InterPro" id="IPR009057">
    <property type="entry name" value="Homeodomain-like_sf"/>
</dbReference>
<dbReference type="GO" id="GO:0000978">
    <property type="term" value="F:RNA polymerase II cis-regulatory region sequence-specific DNA binding"/>
    <property type="evidence" value="ECO:0007669"/>
    <property type="project" value="TreeGrafter"/>
</dbReference>
<evidence type="ECO:0000256" key="1">
    <source>
        <dbReference type="ARBA" id="ARBA00023015"/>
    </source>
</evidence>
<dbReference type="PANTHER" id="PTHR46621:SF1">
    <property type="entry name" value="SNRNA-ACTIVATING PROTEIN COMPLEX SUBUNIT 4"/>
    <property type="match status" value="1"/>
</dbReference>
<dbReference type="PANTHER" id="PTHR46621">
    <property type="entry name" value="SNRNA-ACTIVATING PROTEIN COMPLEX SUBUNIT 4"/>
    <property type="match status" value="1"/>
</dbReference>
<proteinExistence type="predicted"/>
<evidence type="ECO:0000256" key="4">
    <source>
        <dbReference type="ARBA" id="ARBA00023242"/>
    </source>
</evidence>
<reference evidence="8 9" key="1">
    <citation type="submission" date="2018-02" db="EMBL/GenBank/DDBJ databases">
        <title>Genome sequence of the basidiomycete white-rot fungus Phlebia centrifuga.</title>
        <authorList>
            <person name="Granchi Z."/>
            <person name="Peng M."/>
            <person name="de Vries R.P."/>
            <person name="Hilden K."/>
            <person name="Makela M.R."/>
            <person name="Grigoriev I."/>
            <person name="Riley R."/>
        </authorList>
    </citation>
    <scope>NUCLEOTIDE SEQUENCE [LARGE SCALE GENOMIC DNA]</scope>
    <source>
        <strain evidence="8 9">FBCC195</strain>
    </source>
</reference>
<keyword evidence="3" id="KW-0804">Transcription</keyword>
<dbReference type="Gene3D" id="1.10.10.60">
    <property type="entry name" value="Homeodomain-like"/>
    <property type="match status" value="2"/>
</dbReference>
<evidence type="ECO:0000256" key="2">
    <source>
        <dbReference type="ARBA" id="ARBA00023125"/>
    </source>
</evidence>
<feature type="domain" description="Myb-like" evidence="6">
    <location>
        <begin position="65"/>
        <end position="103"/>
    </location>
</feature>
<dbReference type="SMART" id="SM00717">
    <property type="entry name" value="SANT"/>
    <property type="match status" value="2"/>
</dbReference>
<keyword evidence="1" id="KW-0805">Transcription regulation</keyword>
<dbReference type="GO" id="GO:0001006">
    <property type="term" value="F:RNA polymerase III type 3 promoter sequence-specific DNA binding"/>
    <property type="evidence" value="ECO:0007669"/>
    <property type="project" value="TreeGrafter"/>
</dbReference>
<dbReference type="STRING" id="98765.A0A2R6NNK6"/>
<keyword evidence="9" id="KW-1185">Reference proteome</keyword>
<dbReference type="CDD" id="cd00167">
    <property type="entry name" value="SANT"/>
    <property type="match status" value="2"/>
</dbReference>
<dbReference type="GO" id="GO:0042795">
    <property type="term" value="P:snRNA transcription by RNA polymerase II"/>
    <property type="evidence" value="ECO:0007669"/>
    <property type="project" value="TreeGrafter"/>
</dbReference>
<dbReference type="InterPro" id="IPR051575">
    <property type="entry name" value="Myb-like_DNA-bd"/>
</dbReference>
<dbReference type="InterPro" id="IPR001005">
    <property type="entry name" value="SANT/Myb"/>
</dbReference>
<accession>A0A2R6NNK6</accession>
<dbReference type="PROSITE" id="PS50090">
    <property type="entry name" value="MYB_LIKE"/>
    <property type="match status" value="2"/>
</dbReference>
<evidence type="ECO:0000313" key="8">
    <source>
        <dbReference type="EMBL" id="PSR74008.1"/>
    </source>
</evidence>
<dbReference type="SUPFAM" id="SSF46689">
    <property type="entry name" value="Homeodomain-like"/>
    <property type="match status" value="1"/>
</dbReference>
<feature type="compositionally biased region" description="Low complexity" evidence="5">
    <location>
        <begin position="261"/>
        <end position="277"/>
    </location>
</feature>
<feature type="domain" description="HTH myb-type" evidence="7">
    <location>
        <begin position="8"/>
        <end position="68"/>
    </location>
</feature>
<dbReference type="Pfam" id="PF13921">
    <property type="entry name" value="Myb_DNA-bind_6"/>
    <property type="match status" value="1"/>
</dbReference>
<evidence type="ECO:0000259" key="6">
    <source>
        <dbReference type="PROSITE" id="PS50090"/>
    </source>
</evidence>
<sequence>MYSQDDIAQPRDRRAWTEEEDELLRAAIDQEDADASPPSKWHAIAKHIPHRTNKDCRKRWWAQMATRVSKGSWSTEEDERLFSAVDELGTKWAAVAGRVGTRNSGRSATSKGRGGARSLVGKHCSDLSAWPNRTRSKEQVCRPRAYTAPKTEPSPRYNHLIRGTSDRSSSTRGRRMSAASAMRRRTTRGSSISSLSSPSSARSTVTPPPSRSSASSPGSSTGTPPTPDGLTLHSPIDIRHQWNTMGADGLLLDDVPELAHSGSTSRSSPSFSHPASPSVESQMMLNMFMQHSFGGEFLDPSMDPSSFSTLSQPQFSLGLDACSPNGMLAESIDPWSTGQFPYMDYSGQGMHFEPQLTPSLSTPGLSASGCSVHSTPQLSPRQYSTMSQTYMPMTEPHVAFGQYSGMPDMTAIQFMQPTVDPNDPRVAVAVAICDRQHVNNTVHSLSHSLHNMLGHPAAASA</sequence>
<feature type="compositionally biased region" description="Low complexity" evidence="5">
    <location>
        <begin position="162"/>
        <end position="181"/>
    </location>
</feature>